<dbReference type="GO" id="GO:0015031">
    <property type="term" value="P:protein transport"/>
    <property type="evidence" value="ECO:0007669"/>
    <property type="project" value="UniProtKB-KW"/>
</dbReference>
<dbReference type="SUPFAM" id="SSF50911">
    <property type="entry name" value="Mannose 6-phosphate receptor domain"/>
    <property type="match status" value="1"/>
</dbReference>
<evidence type="ECO:0000256" key="11">
    <source>
        <dbReference type="ARBA" id="ARBA00022989"/>
    </source>
</evidence>
<feature type="transmembrane region" description="Helical" evidence="19">
    <location>
        <begin position="248"/>
        <end position="268"/>
    </location>
</feature>
<dbReference type="InterPro" id="IPR018939">
    <property type="entry name" value="Autophagy-rel_prot_27"/>
</dbReference>
<feature type="domain" description="MRH" evidence="21">
    <location>
        <begin position="25"/>
        <end position="236"/>
    </location>
</feature>
<reference evidence="22" key="1">
    <citation type="submission" date="2022-11" db="EMBL/GenBank/DDBJ databases">
        <authorList>
            <person name="Petersen C."/>
        </authorList>
    </citation>
    <scope>NUCLEOTIDE SEQUENCE</scope>
    <source>
        <strain evidence="22">IBT 26290</strain>
    </source>
</reference>
<gene>
    <name evidence="22" type="ORF">N7482_006191</name>
</gene>
<keyword evidence="9 20" id="KW-0732">Signal</keyword>
<dbReference type="PANTHER" id="PTHR15071:SF13">
    <property type="entry name" value="AUTOPHAGY-RELATED PROTEIN 27"/>
    <property type="match status" value="1"/>
</dbReference>
<feature type="chain" id="PRO_5040871997" description="Autophagy-related protein 27" evidence="20">
    <location>
        <begin position="23"/>
        <end position="321"/>
    </location>
</feature>
<evidence type="ECO:0000256" key="2">
    <source>
        <dbReference type="ARBA" id="ARBA00004358"/>
    </source>
</evidence>
<keyword evidence="15 19" id="KW-0472">Membrane</keyword>
<proteinExistence type="inferred from homology"/>
<feature type="region of interest" description="Disordered" evidence="18">
    <location>
        <begin position="182"/>
        <end position="208"/>
    </location>
</feature>
<dbReference type="GO" id="GO:0031966">
    <property type="term" value="C:mitochondrial membrane"/>
    <property type="evidence" value="ECO:0007669"/>
    <property type="project" value="UniProtKB-SubCell"/>
</dbReference>
<evidence type="ECO:0000256" key="17">
    <source>
        <dbReference type="ARBA" id="ARBA00023329"/>
    </source>
</evidence>
<dbReference type="Pfam" id="PF09451">
    <property type="entry name" value="ATG27"/>
    <property type="match status" value="1"/>
</dbReference>
<dbReference type="GO" id="GO:0000139">
    <property type="term" value="C:Golgi membrane"/>
    <property type="evidence" value="ECO:0007669"/>
    <property type="project" value="UniProtKB-SubCell"/>
</dbReference>
<evidence type="ECO:0000256" key="4">
    <source>
        <dbReference type="ARBA" id="ARBA00004614"/>
    </source>
</evidence>
<evidence type="ECO:0000256" key="9">
    <source>
        <dbReference type="ARBA" id="ARBA00022729"/>
    </source>
</evidence>
<keyword evidence="23" id="KW-1185">Reference proteome</keyword>
<evidence type="ECO:0000256" key="12">
    <source>
        <dbReference type="ARBA" id="ARBA00023006"/>
    </source>
</evidence>
<dbReference type="PROSITE" id="PS51914">
    <property type="entry name" value="MRH"/>
    <property type="match status" value="1"/>
</dbReference>
<evidence type="ECO:0000256" key="14">
    <source>
        <dbReference type="ARBA" id="ARBA00023128"/>
    </source>
</evidence>
<evidence type="ECO:0000313" key="23">
    <source>
        <dbReference type="Proteomes" id="UP001149163"/>
    </source>
</evidence>
<accession>A0A9W9LNW7</accession>
<sequence length="321" mass="35704">MRIQSGGITFLLSAVIPSLTAALSFDCAHLNVDKYKYDLSPLGGVHELYHVNETESAVTNTTYVLNICKNLGSKAADRGDDGKCGQTKRICGFVNRHPTDGNGSKRFGFPIVGLDHMGHGSMEPELTRLAAIDPDTQGVRVRLAGGEFRGDEDEGKKKETAAVIDFVCDPNRSGLEGLVTKEDSADADVDEKNRRREENGDQTNQDRSLQFKSFGLNDDDSYVLKLDWRTRYACDSYQRGKMNSSSSWGFFTWMIIILFLCIAAYLILGSWLNYNRFGARGWDLLPHGDTLRDIPYIFQDWSRRVINSLQGSGSRGGYSAV</sequence>
<dbReference type="GeneID" id="81427492"/>
<dbReference type="GO" id="GO:0034045">
    <property type="term" value="C:phagophore assembly site membrane"/>
    <property type="evidence" value="ECO:0007669"/>
    <property type="project" value="UniProtKB-SubCell"/>
</dbReference>
<evidence type="ECO:0000256" key="7">
    <source>
        <dbReference type="ARBA" id="ARBA00022448"/>
    </source>
</evidence>
<evidence type="ECO:0000256" key="19">
    <source>
        <dbReference type="SAM" id="Phobius"/>
    </source>
</evidence>
<protein>
    <recommendedName>
        <fullName evidence="6">Autophagy-related protein 27</fullName>
    </recommendedName>
</protein>
<evidence type="ECO:0000256" key="16">
    <source>
        <dbReference type="ARBA" id="ARBA00023157"/>
    </source>
</evidence>
<evidence type="ECO:0000256" key="3">
    <source>
        <dbReference type="ARBA" id="ARBA00004472"/>
    </source>
</evidence>
<evidence type="ECO:0000256" key="13">
    <source>
        <dbReference type="ARBA" id="ARBA00023034"/>
    </source>
</evidence>
<keyword evidence="13" id="KW-0333">Golgi apparatus</keyword>
<keyword evidence="8 19" id="KW-0812">Transmembrane</keyword>
<evidence type="ECO:0000256" key="15">
    <source>
        <dbReference type="ARBA" id="ARBA00023136"/>
    </source>
</evidence>
<dbReference type="GO" id="GO:0030659">
    <property type="term" value="C:cytoplasmic vesicle membrane"/>
    <property type="evidence" value="ECO:0007669"/>
    <property type="project" value="UniProtKB-SubCell"/>
</dbReference>
<feature type="compositionally biased region" description="Basic and acidic residues" evidence="18">
    <location>
        <begin position="182"/>
        <end position="199"/>
    </location>
</feature>
<dbReference type="Proteomes" id="UP001149163">
    <property type="component" value="Unassembled WGS sequence"/>
</dbReference>
<feature type="signal peptide" evidence="20">
    <location>
        <begin position="1"/>
        <end position="22"/>
    </location>
</feature>
<dbReference type="RefSeq" id="XP_056543871.1">
    <property type="nucleotide sequence ID" value="XM_056688316.1"/>
</dbReference>
<reference evidence="22" key="2">
    <citation type="journal article" date="2023" name="IMA Fungus">
        <title>Comparative genomic study of the Penicillium genus elucidates a diverse pangenome and 15 lateral gene transfer events.</title>
        <authorList>
            <person name="Petersen C."/>
            <person name="Sorensen T."/>
            <person name="Nielsen M.R."/>
            <person name="Sondergaard T.E."/>
            <person name="Sorensen J.L."/>
            <person name="Fitzpatrick D.A."/>
            <person name="Frisvad J.C."/>
            <person name="Nielsen K.L."/>
        </authorList>
    </citation>
    <scope>NUCLEOTIDE SEQUENCE</scope>
    <source>
        <strain evidence="22">IBT 26290</strain>
    </source>
</reference>
<name>A0A9W9LNW7_9EURO</name>
<dbReference type="InterPro" id="IPR044865">
    <property type="entry name" value="MRH_dom"/>
</dbReference>
<dbReference type="Gene3D" id="2.70.130.10">
    <property type="entry name" value="Mannose-6-phosphate receptor binding domain"/>
    <property type="match status" value="1"/>
</dbReference>
<evidence type="ECO:0000256" key="1">
    <source>
        <dbReference type="ARBA" id="ARBA00004304"/>
    </source>
</evidence>
<dbReference type="PANTHER" id="PTHR15071">
    <property type="entry name" value="MANNOSE-6-PHOSPHATE RECEPTOR FAMILY MEMBER"/>
    <property type="match status" value="1"/>
</dbReference>
<dbReference type="GO" id="GO:0006914">
    <property type="term" value="P:autophagy"/>
    <property type="evidence" value="ECO:0007669"/>
    <property type="project" value="UniProtKB-KW"/>
</dbReference>
<evidence type="ECO:0000256" key="20">
    <source>
        <dbReference type="SAM" id="SignalP"/>
    </source>
</evidence>
<keyword evidence="7" id="KW-0813">Transport</keyword>
<organism evidence="22 23">
    <name type="scientific">Penicillium canariense</name>
    <dbReference type="NCBI Taxonomy" id="189055"/>
    <lineage>
        <taxon>Eukaryota</taxon>
        <taxon>Fungi</taxon>
        <taxon>Dikarya</taxon>
        <taxon>Ascomycota</taxon>
        <taxon>Pezizomycotina</taxon>
        <taxon>Eurotiomycetes</taxon>
        <taxon>Eurotiomycetidae</taxon>
        <taxon>Eurotiales</taxon>
        <taxon>Aspergillaceae</taxon>
        <taxon>Penicillium</taxon>
    </lineage>
</organism>
<evidence type="ECO:0000259" key="21">
    <source>
        <dbReference type="PROSITE" id="PS51914"/>
    </source>
</evidence>
<keyword evidence="17" id="KW-0968">Cytoplasmic vesicle</keyword>
<dbReference type="AlphaFoldDB" id="A0A9W9LNW7"/>
<keyword evidence="10" id="KW-0653">Protein transport</keyword>
<evidence type="ECO:0000256" key="5">
    <source>
        <dbReference type="ARBA" id="ARBA00005363"/>
    </source>
</evidence>
<comment type="subcellular location">
    <subcellularLocation>
        <location evidence="2">Cytoplasmic vesicle membrane</location>
        <topology evidence="2">Single-pass type I membrane protein</topology>
    </subcellularLocation>
    <subcellularLocation>
        <location evidence="4">Golgi apparatus membrane</location>
        <topology evidence="4">Single-pass type I membrane protein</topology>
    </subcellularLocation>
    <subcellularLocation>
        <location evidence="1">Mitochondrion membrane</location>
        <topology evidence="1">Single-pass membrane protein</topology>
    </subcellularLocation>
    <subcellularLocation>
        <location evidence="3">Preautophagosomal structure membrane</location>
        <topology evidence="3">Single-pass type I membrane protein</topology>
    </subcellularLocation>
</comment>
<evidence type="ECO:0000256" key="10">
    <source>
        <dbReference type="ARBA" id="ARBA00022927"/>
    </source>
</evidence>
<comment type="caution">
    <text evidence="22">The sequence shown here is derived from an EMBL/GenBank/DDBJ whole genome shotgun (WGS) entry which is preliminary data.</text>
</comment>
<evidence type="ECO:0000313" key="22">
    <source>
        <dbReference type="EMBL" id="KAJ5167410.1"/>
    </source>
</evidence>
<dbReference type="EMBL" id="JAPQKN010000003">
    <property type="protein sequence ID" value="KAJ5167410.1"/>
    <property type="molecule type" value="Genomic_DNA"/>
</dbReference>
<dbReference type="OrthoDB" id="29460at2759"/>
<evidence type="ECO:0000256" key="18">
    <source>
        <dbReference type="SAM" id="MobiDB-lite"/>
    </source>
</evidence>
<evidence type="ECO:0000256" key="8">
    <source>
        <dbReference type="ARBA" id="ARBA00022692"/>
    </source>
</evidence>
<keyword evidence="11 19" id="KW-1133">Transmembrane helix</keyword>
<evidence type="ECO:0000256" key="6">
    <source>
        <dbReference type="ARBA" id="ARBA00013776"/>
    </source>
</evidence>
<keyword evidence="14" id="KW-0496">Mitochondrion</keyword>
<keyword evidence="16" id="KW-1015">Disulfide bond</keyword>
<keyword evidence="12" id="KW-0072">Autophagy</keyword>
<comment type="similarity">
    <text evidence="5">Belongs to the ATG27 family.</text>
</comment>
<dbReference type="InterPro" id="IPR009011">
    <property type="entry name" value="Man6P_isomerase_rcpt-bd_dom_sf"/>
</dbReference>